<gene>
    <name evidence="1" type="ORF">MML48_1g05757</name>
</gene>
<keyword evidence="1" id="KW-0371">Homeobox</keyword>
<sequence>MEVDATSTSSDSSSLQYNNINTNFYTENIYLSQGARRAEFDGYFGKDFYGKSDKSRGDFFVASKKDNFPTSTLNNTANTNNNSNNNNNSLKTKSEDFGKKNQSYPFVSGYSKKLDDFVDSMKTLEYFNKKTESSNSIHLNNLDGFGKKSISFSPDQVQCMCEALHQRGDIDRLATFLWSLPPSELLRGNESILRARAAVAFHRGSFHELYAILESHTFHQRWHTDLQNLWFKAHYREAEKVRGRPLGNILFTPTDKHAILEAHNRLRNEIAAGRKYFTFRRVTVGDMRLINYNDELEHVARCWVRRCFYSPDPCPRTEHYPNVKQNVYQMDISVLWGCNYMQMIDAALTSWWNEFQSLHYNLLNCVDHGNCSGQLSQVLWSKNIFIGCAMVKYLQVRTDKCLLACNYAPGYIRGPLFDLGPIAARCRGQARDFDSLCGAVDKYRLRKKYPLPKTIWDGEETVYCFKERSRNALKECYARNRYPTPDEKRNLAKRTGLTLTQVSNWFKNRRQRDRTPQPRPELMLSNMSLGQNNMLSNHQSTLDMAAFQAASKLFDTSCNVTSCYADYQLP</sequence>
<dbReference type="Proteomes" id="UP001056778">
    <property type="component" value="Chromosome 1"/>
</dbReference>
<evidence type="ECO:0000313" key="1">
    <source>
        <dbReference type="EMBL" id="KAI4471418.1"/>
    </source>
</evidence>
<reference evidence="1" key="1">
    <citation type="submission" date="2022-04" db="EMBL/GenBank/DDBJ databases">
        <title>Chromosome-scale genome assembly of Holotrichia oblita Faldermann.</title>
        <authorList>
            <person name="Rongchong L."/>
        </authorList>
    </citation>
    <scope>NUCLEOTIDE SEQUENCE</scope>
    <source>
        <strain evidence="1">81SQS9</strain>
    </source>
</reference>
<comment type="caution">
    <text evidence="1">The sequence shown here is derived from an EMBL/GenBank/DDBJ whole genome shotgun (WGS) entry which is preliminary data.</text>
</comment>
<protein>
    <submittedName>
        <fullName evidence="1">Homeobox protein six</fullName>
    </submittedName>
</protein>
<keyword evidence="2" id="KW-1185">Reference proteome</keyword>
<accession>A0ACB9TXF1</accession>
<organism evidence="1 2">
    <name type="scientific">Holotrichia oblita</name>
    <name type="common">Chafer beetle</name>
    <dbReference type="NCBI Taxonomy" id="644536"/>
    <lineage>
        <taxon>Eukaryota</taxon>
        <taxon>Metazoa</taxon>
        <taxon>Ecdysozoa</taxon>
        <taxon>Arthropoda</taxon>
        <taxon>Hexapoda</taxon>
        <taxon>Insecta</taxon>
        <taxon>Pterygota</taxon>
        <taxon>Neoptera</taxon>
        <taxon>Endopterygota</taxon>
        <taxon>Coleoptera</taxon>
        <taxon>Polyphaga</taxon>
        <taxon>Scarabaeiformia</taxon>
        <taxon>Scarabaeidae</taxon>
        <taxon>Melolonthinae</taxon>
        <taxon>Holotrichia</taxon>
    </lineage>
</organism>
<proteinExistence type="predicted"/>
<name>A0ACB9TXF1_HOLOL</name>
<evidence type="ECO:0000313" key="2">
    <source>
        <dbReference type="Proteomes" id="UP001056778"/>
    </source>
</evidence>
<keyword evidence="1" id="KW-0238">DNA-binding</keyword>
<dbReference type="EMBL" id="CM043015">
    <property type="protein sequence ID" value="KAI4471418.1"/>
    <property type="molecule type" value="Genomic_DNA"/>
</dbReference>